<keyword evidence="3" id="KW-1185">Reference proteome</keyword>
<protein>
    <submittedName>
        <fullName evidence="2">TIR domain-containing protein</fullName>
    </submittedName>
</protein>
<sequence>MARRVFFSFHFDNDFWRTQQVRNMGALEGNAPVSANAWEEVKAKGNAAIERWIEDNMHGKSCVVVLVGSQTASRPWVIHEIAKGWNDGKGVLAVRIDKLLDKDGRSSSAGSNPLGKVKHGTGTLADVAPIKTPAGADSKSAYASIADNIEAWIEEAIKIRNKA</sequence>
<evidence type="ECO:0000313" key="2">
    <source>
        <dbReference type="EMBL" id="WFU62675.1"/>
    </source>
</evidence>
<feature type="domain" description="Thoeris protein ThsB TIR-like" evidence="1">
    <location>
        <begin position="6"/>
        <end position="98"/>
    </location>
</feature>
<accession>A0ABY8JAT1</accession>
<name>A0ABY8JAT1_9BRAD</name>
<dbReference type="EMBL" id="CP121646">
    <property type="protein sequence ID" value="WFU62675.1"/>
    <property type="molecule type" value="Genomic_DNA"/>
</dbReference>
<dbReference type="RefSeq" id="WP_310885332.1">
    <property type="nucleotide sequence ID" value="NZ_CP121646.1"/>
</dbReference>
<dbReference type="InterPro" id="IPR015032">
    <property type="entry name" value="ThsB__TIR-like_domain"/>
</dbReference>
<reference evidence="2 3" key="1">
    <citation type="submission" date="2023-04" db="EMBL/GenBank/DDBJ databases">
        <title>Australian commercial rhizobial inoculants.</title>
        <authorList>
            <person name="Kohlmeier M.G."/>
            <person name="O'Hara G.W."/>
            <person name="Colombi E."/>
            <person name="Ramsay J.P."/>
            <person name="Terpolilli J."/>
        </authorList>
    </citation>
    <scope>NUCLEOTIDE SEQUENCE [LARGE SCALE GENOMIC DNA]</scope>
    <source>
        <strain evidence="2 3">CB627</strain>
    </source>
</reference>
<dbReference type="Proteomes" id="UP001221546">
    <property type="component" value="Chromosome"/>
</dbReference>
<dbReference type="InterPro" id="IPR036490">
    <property type="entry name" value="ThsB_TIR-like_sf"/>
</dbReference>
<dbReference type="SUPFAM" id="SSF52206">
    <property type="entry name" value="Hypothetical protein MTH538"/>
    <property type="match status" value="1"/>
</dbReference>
<evidence type="ECO:0000313" key="3">
    <source>
        <dbReference type="Proteomes" id="UP001221546"/>
    </source>
</evidence>
<gene>
    <name evidence="2" type="ORF">QA636_35380</name>
</gene>
<evidence type="ECO:0000259" key="1">
    <source>
        <dbReference type="Pfam" id="PF08937"/>
    </source>
</evidence>
<proteinExistence type="predicted"/>
<organism evidence="2 3">
    <name type="scientific">Bradyrhizobium brasilense</name>
    <dbReference type="NCBI Taxonomy" id="1419277"/>
    <lineage>
        <taxon>Bacteria</taxon>
        <taxon>Pseudomonadati</taxon>
        <taxon>Pseudomonadota</taxon>
        <taxon>Alphaproteobacteria</taxon>
        <taxon>Hyphomicrobiales</taxon>
        <taxon>Nitrobacteraceae</taxon>
        <taxon>Bradyrhizobium</taxon>
    </lineage>
</organism>
<dbReference type="Pfam" id="PF08937">
    <property type="entry name" value="ThsB_TIR"/>
    <property type="match status" value="1"/>
</dbReference>